<comment type="caution">
    <text evidence="1">The sequence shown here is derived from an EMBL/GenBank/DDBJ whole genome shotgun (WGS) entry which is preliminary data.</text>
</comment>
<name>A0ABW4YDW5_9GAMM</name>
<dbReference type="Proteomes" id="UP001597337">
    <property type="component" value="Unassembled WGS sequence"/>
</dbReference>
<sequence>MDIQNLVKMANQIGNFFAAWPDRQLGRDEIASHFERFWDPRMRAQIIAHVESTGGEGLEGIVVEAIAQLKVPHSVEPSH</sequence>
<keyword evidence="2" id="KW-1185">Reference proteome</keyword>
<evidence type="ECO:0000313" key="2">
    <source>
        <dbReference type="Proteomes" id="UP001597337"/>
    </source>
</evidence>
<dbReference type="InterPro" id="IPR021074">
    <property type="entry name" value="Formate_DH_dsu"/>
</dbReference>
<gene>
    <name evidence="1" type="ORF">ACFSJC_18720</name>
</gene>
<dbReference type="Pfam" id="PF11390">
    <property type="entry name" value="FdsD"/>
    <property type="match status" value="1"/>
</dbReference>
<proteinExistence type="predicted"/>
<protein>
    <submittedName>
        <fullName evidence="1">Formate dehydrogenase subunit delta</fullName>
    </submittedName>
</protein>
<dbReference type="EMBL" id="JBHUHX010000059">
    <property type="protein sequence ID" value="MFD2113886.1"/>
    <property type="molecule type" value="Genomic_DNA"/>
</dbReference>
<organism evidence="1 2">
    <name type="scientific">Thiorhodococcus fuscus</name>
    <dbReference type="NCBI Taxonomy" id="527200"/>
    <lineage>
        <taxon>Bacteria</taxon>
        <taxon>Pseudomonadati</taxon>
        <taxon>Pseudomonadota</taxon>
        <taxon>Gammaproteobacteria</taxon>
        <taxon>Chromatiales</taxon>
        <taxon>Chromatiaceae</taxon>
        <taxon>Thiorhodococcus</taxon>
    </lineage>
</organism>
<dbReference type="RefSeq" id="WP_386028720.1">
    <property type="nucleotide sequence ID" value="NZ_JBHUHX010000059.1"/>
</dbReference>
<reference evidence="2" key="1">
    <citation type="journal article" date="2019" name="Int. J. Syst. Evol. Microbiol.">
        <title>The Global Catalogue of Microorganisms (GCM) 10K type strain sequencing project: providing services to taxonomists for standard genome sequencing and annotation.</title>
        <authorList>
            <consortium name="The Broad Institute Genomics Platform"/>
            <consortium name="The Broad Institute Genome Sequencing Center for Infectious Disease"/>
            <person name="Wu L."/>
            <person name="Ma J."/>
        </authorList>
    </citation>
    <scope>NUCLEOTIDE SEQUENCE [LARGE SCALE GENOMIC DNA]</scope>
    <source>
        <strain evidence="2">KACC 12597</strain>
    </source>
</reference>
<evidence type="ECO:0000313" key="1">
    <source>
        <dbReference type="EMBL" id="MFD2113886.1"/>
    </source>
</evidence>
<accession>A0ABW4YDW5</accession>